<dbReference type="Pfam" id="PF00147">
    <property type="entry name" value="Fibrinogen_C"/>
    <property type="match status" value="1"/>
</dbReference>
<comment type="caution">
    <text evidence="1">The sequence shown here is derived from an EMBL/GenBank/DDBJ whole genome shotgun (WGS) entry which is preliminary data.</text>
</comment>
<evidence type="ECO:0000313" key="2">
    <source>
        <dbReference type="Proteomes" id="UP001152795"/>
    </source>
</evidence>
<protein>
    <submittedName>
        <fullName evidence="1">Uncharacterized protein</fullName>
    </submittedName>
</protein>
<dbReference type="AlphaFoldDB" id="A0A7D9HE71"/>
<dbReference type="InterPro" id="IPR036056">
    <property type="entry name" value="Fibrinogen-like_C"/>
</dbReference>
<accession>A0A7D9HE71</accession>
<dbReference type="NCBIfam" id="NF040941">
    <property type="entry name" value="GGGWT_bact"/>
    <property type="match status" value="1"/>
</dbReference>
<dbReference type="SUPFAM" id="SSF56496">
    <property type="entry name" value="Fibrinogen C-terminal domain-like"/>
    <property type="match status" value="1"/>
</dbReference>
<sequence length="244" mass="27214">MTDPTVHLNCELNSNVAETANDQALVASSRASYFETLATEEDVPSTCSAIKSNEPKKRSGYYTIQPKKNEAPFTVFCNMTDNNGVGVTVFGHDSEERTHVTGYEDPGSYSRDITYHNATMKQIENVVNESIHCKQFIKFECTGTVFNFQSSIGEYAWWVSRQGYKMLYWGGSTPSAKSCACGMDRTCYYPNEVCNCQNVAGEWAEDSGYLVDKEYLPVSELRFGDTGGSKEEGYHTLGKLLCWG</sequence>
<proteinExistence type="predicted"/>
<gene>
    <name evidence="1" type="ORF">PACLA_8A036816</name>
</gene>
<dbReference type="Proteomes" id="UP001152795">
    <property type="component" value="Unassembled WGS sequence"/>
</dbReference>
<dbReference type="OrthoDB" id="26719at2759"/>
<dbReference type="InterPro" id="IPR002181">
    <property type="entry name" value="Fibrinogen_a/b/g_C_dom"/>
</dbReference>
<reference evidence="1" key="1">
    <citation type="submission" date="2020-04" db="EMBL/GenBank/DDBJ databases">
        <authorList>
            <person name="Alioto T."/>
            <person name="Alioto T."/>
            <person name="Gomez Garrido J."/>
        </authorList>
    </citation>
    <scope>NUCLEOTIDE SEQUENCE</scope>
    <source>
        <strain evidence="1">A484AB</strain>
    </source>
</reference>
<dbReference type="PROSITE" id="PS51406">
    <property type="entry name" value="FIBRINOGEN_C_2"/>
    <property type="match status" value="1"/>
</dbReference>
<dbReference type="Gene3D" id="2.60.120.1000">
    <property type="match status" value="1"/>
</dbReference>
<organism evidence="1 2">
    <name type="scientific">Paramuricea clavata</name>
    <name type="common">Red gorgonian</name>
    <name type="synonym">Violescent sea-whip</name>
    <dbReference type="NCBI Taxonomy" id="317549"/>
    <lineage>
        <taxon>Eukaryota</taxon>
        <taxon>Metazoa</taxon>
        <taxon>Cnidaria</taxon>
        <taxon>Anthozoa</taxon>
        <taxon>Octocorallia</taxon>
        <taxon>Malacalcyonacea</taxon>
        <taxon>Plexauridae</taxon>
        <taxon>Paramuricea</taxon>
    </lineage>
</organism>
<dbReference type="EMBL" id="CACRXK020000536">
    <property type="protein sequence ID" value="CAB3982739.1"/>
    <property type="molecule type" value="Genomic_DNA"/>
</dbReference>
<keyword evidence="2" id="KW-1185">Reference proteome</keyword>
<evidence type="ECO:0000313" key="1">
    <source>
        <dbReference type="EMBL" id="CAB3982739.1"/>
    </source>
</evidence>
<name>A0A7D9HE71_PARCT</name>